<comment type="subcellular location">
    <subcellularLocation>
        <location evidence="1">Membrane</location>
        <topology evidence="1">Multi-pass membrane protein</topology>
    </subcellularLocation>
</comment>
<protein>
    <submittedName>
        <fullName evidence="13">RING-CH-type domain-containing protein</fullName>
    </submittedName>
</protein>
<dbReference type="CDD" id="cd16495">
    <property type="entry name" value="RING_CH-C4HC3_MARCH"/>
    <property type="match status" value="1"/>
</dbReference>
<keyword evidence="4" id="KW-0479">Metal-binding</keyword>
<keyword evidence="2" id="KW-0808">Transferase</keyword>
<dbReference type="InterPro" id="IPR011016">
    <property type="entry name" value="Znf_RING-CH"/>
</dbReference>
<feature type="domain" description="RING-CH-type" evidence="11">
    <location>
        <begin position="29"/>
        <end position="64"/>
    </location>
</feature>
<proteinExistence type="predicted"/>
<evidence type="ECO:0000256" key="7">
    <source>
        <dbReference type="ARBA" id="ARBA00022833"/>
    </source>
</evidence>
<keyword evidence="6" id="KW-0833">Ubl conjugation pathway</keyword>
<evidence type="ECO:0000256" key="1">
    <source>
        <dbReference type="ARBA" id="ARBA00004141"/>
    </source>
</evidence>
<keyword evidence="12" id="KW-1185">Reference proteome</keyword>
<dbReference type="Gene3D" id="3.30.40.10">
    <property type="entry name" value="Zinc/RING finger domain, C3HC4 (zinc finger)"/>
    <property type="match status" value="1"/>
</dbReference>
<dbReference type="GO" id="GO:0016020">
    <property type="term" value="C:membrane"/>
    <property type="evidence" value="ECO:0007669"/>
    <property type="project" value="UniProtKB-SubCell"/>
</dbReference>
<dbReference type="GO" id="GO:0008270">
    <property type="term" value="F:zinc ion binding"/>
    <property type="evidence" value="ECO:0007669"/>
    <property type="project" value="UniProtKB-KW"/>
</dbReference>
<dbReference type="PROSITE" id="PS51292">
    <property type="entry name" value="ZF_RING_CH"/>
    <property type="match status" value="1"/>
</dbReference>
<organism evidence="12 13">
    <name type="scientific">Parascaris equorum</name>
    <name type="common">Equine roundworm</name>
    <dbReference type="NCBI Taxonomy" id="6256"/>
    <lineage>
        <taxon>Eukaryota</taxon>
        <taxon>Metazoa</taxon>
        <taxon>Ecdysozoa</taxon>
        <taxon>Nematoda</taxon>
        <taxon>Chromadorea</taxon>
        <taxon>Rhabditida</taxon>
        <taxon>Spirurina</taxon>
        <taxon>Ascaridomorpha</taxon>
        <taxon>Ascaridoidea</taxon>
        <taxon>Ascarididae</taxon>
        <taxon>Parascaris</taxon>
    </lineage>
</organism>
<evidence type="ECO:0000256" key="9">
    <source>
        <dbReference type="ARBA" id="ARBA00023136"/>
    </source>
</evidence>
<keyword evidence="9 10" id="KW-0472">Membrane</keyword>
<dbReference type="AlphaFoldDB" id="A0A914RGH0"/>
<dbReference type="PANTHER" id="PTHR46065">
    <property type="entry name" value="E3 UBIQUITIN-PROTEIN LIGASE MARCH 2/3 FAMILY MEMBER"/>
    <property type="match status" value="1"/>
</dbReference>
<dbReference type="GO" id="GO:0016740">
    <property type="term" value="F:transferase activity"/>
    <property type="evidence" value="ECO:0007669"/>
    <property type="project" value="UniProtKB-KW"/>
</dbReference>
<accession>A0A914RGH0</accession>
<dbReference type="InterPro" id="IPR013083">
    <property type="entry name" value="Znf_RING/FYVE/PHD"/>
</dbReference>
<dbReference type="SMART" id="SM00744">
    <property type="entry name" value="RINGv"/>
    <property type="match status" value="1"/>
</dbReference>
<dbReference type="Proteomes" id="UP000887564">
    <property type="component" value="Unplaced"/>
</dbReference>
<name>A0A914RGH0_PAREQ</name>
<keyword evidence="5" id="KW-0863">Zinc-finger</keyword>
<sequence>MDPIRTNASTLGSFDTLYSFTANCSNVSRDTNSEHLCRICHCSSMPDDPLISPCRCSGTLKFVHMTGHQFVNSAFINIADVVSFLALIGSWHDVHLPTIARRDLKYLTTFIVAVTLMFLSAIMSFACFYIERKFG</sequence>
<dbReference type="Pfam" id="PF12906">
    <property type="entry name" value="RINGv"/>
    <property type="match status" value="1"/>
</dbReference>
<keyword evidence="3 10" id="KW-0812">Transmembrane</keyword>
<evidence type="ECO:0000256" key="3">
    <source>
        <dbReference type="ARBA" id="ARBA00022692"/>
    </source>
</evidence>
<evidence type="ECO:0000313" key="12">
    <source>
        <dbReference type="Proteomes" id="UP000887564"/>
    </source>
</evidence>
<evidence type="ECO:0000256" key="5">
    <source>
        <dbReference type="ARBA" id="ARBA00022771"/>
    </source>
</evidence>
<keyword evidence="7" id="KW-0862">Zinc</keyword>
<feature type="transmembrane region" description="Helical" evidence="10">
    <location>
        <begin position="106"/>
        <end position="130"/>
    </location>
</feature>
<evidence type="ECO:0000313" key="13">
    <source>
        <dbReference type="WBParaSite" id="PEQ_0000559301-mRNA-1"/>
    </source>
</evidence>
<evidence type="ECO:0000256" key="6">
    <source>
        <dbReference type="ARBA" id="ARBA00022786"/>
    </source>
</evidence>
<evidence type="ECO:0000256" key="10">
    <source>
        <dbReference type="SAM" id="Phobius"/>
    </source>
</evidence>
<feature type="transmembrane region" description="Helical" evidence="10">
    <location>
        <begin position="70"/>
        <end position="91"/>
    </location>
</feature>
<reference evidence="13" key="1">
    <citation type="submission" date="2022-11" db="UniProtKB">
        <authorList>
            <consortium name="WormBaseParasite"/>
        </authorList>
    </citation>
    <scope>IDENTIFICATION</scope>
</reference>
<evidence type="ECO:0000259" key="11">
    <source>
        <dbReference type="PROSITE" id="PS51292"/>
    </source>
</evidence>
<keyword evidence="8 10" id="KW-1133">Transmembrane helix</keyword>
<dbReference type="SUPFAM" id="SSF57850">
    <property type="entry name" value="RING/U-box"/>
    <property type="match status" value="1"/>
</dbReference>
<evidence type="ECO:0000256" key="2">
    <source>
        <dbReference type="ARBA" id="ARBA00022679"/>
    </source>
</evidence>
<dbReference type="WBParaSite" id="PEQ_0000559301-mRNA-1">
    <property type="protein sequence ID" value="PEQ_0000559301-mRNA-1"/>
    <property type="gene ID" value="PEQ_0000559301"/>
</dbReference>
<dbReference type="PANTHER" id="PTHR46065:SF3">
    <property type="entry name" value="FI20425P1"/>
    <property type="match status" value="1"/>
</dbReference>
<evidence type="ECO:0000256" key="4">
    <source>
        <dbReference type="ARBA" id="ARBA00022723"/>
    </source>
</evidence>
<evidence type="ECO:0000256" key="8">
    <source>
        <dbReference type="ARBA" id="ARBA00022989"/>
    </source>
</evidence>